<evidence type="ECO:0000259" key="8">
    <source>
        <dbReference type="PROSITE" id="PS51753"/>
    </source>
</evidence>
<evidence type="ECO:0000313" key="10">
    <source>
        <dbReference type="Proteomes" id="UP000501408"/>
    </source>
</evidence>
<name>A0ABX6K2B7_SALCS</name>
<proteinExistence type="inferred from homology"/>
<dbReference type="RefSeq" id="WP_167314138.1">
    <property type="nucleotide sequence ID" value="NZ_CP050266.1"/>
</dbReference>
<dbReference type="Pfam" id="PF16591">
    <property type="entry name" value="HBM"/>
    <property type="match status" value="1"/>
</dbReference>
<dbReference type="Pfam" id="PF00015">
    <property type="entry name" value="MCPsignal"/>
    <property type="match status" value="1"/>
</dbReference>
<feature type="domain" description="Methyl-accepting transducer" evidence="6">
    <location>
        <begin position="370"/>
        <end position="606"/>
    </location>
</feature>
<evidence type="ECO:0000259" key="6">
    <source>
        <dbReference type="PROSITE" id="PS50111"/>
    </source>
</evidence>
<feature type="domain" description="HBM" evidence="8">
    <location>
        <begin position="40"/>
        <end position="286"/>
    </location>
</feature>
<evidence type="ECO:0000256" key="1">
    <source>
        <dbReference type="ARBA" id="ARBA00004370"/>
    </source>
</evidence>
<keyword evidence="2 4" id="KW-0807">Transducer</keyword>
<dbReference type="Proteomes" id="UP000501408">
    <property type="component" value="Chromosome 1"/>
</dbReference>
<dbReference type="Gene3D" id="1.10.287.950">
    <property type="entry name" value="Methyl-accepting chemotaxis protein"/>
    <property type="match status" value="1"/>
</dbReference>
<dbReference type="Pfam" id="PF00672">
    <property type="entry name" value="HAMP"/>
    <property type="match status" value="1"/>
</dbReference>
<dbReference type="InterPro" id="IPR004089">
    <property type="entry name" value="MCPsignal_dom"/>
</dbReference>
<dbReference type="PROSITE" id="PS50885">
    <property type="entry name" value="HAMP"/>
    <property type="match status" value="1"/>
</dbReference>
<dbReference type="InterPro" id="IPR032255">
    <property type="entry name" value="HBM"/>
</dbReference>
<keyword evidence="5" id="KW-0812">Transmembrane</keyword>
<dbReference type="PANTHER" id="PTHR32089:SF120">
    <property type="entry name" value="METHYL-ACCEPTING CHEMOTAXIS PROTEIN TLPQ"/>
    <property type="match status" value="1"/>
</dbReference>
<evidence type="ECO:0000256" key="3">
    <source>
        <dbReference type="ARBA" id="ARBA00029447"/>
    </source>
</evidence>
<dbReference type="PANTHER" id="PTHR32089">
    <property type="entry name" value="METHYL-ACCEPTING CHEMOTAXIS PROTEIN MCPB"/>
    <property type="match status" value="1"/>
</dbReference>
<protein>
    <submittedName>
        <fullName evidence="9">HAMP domain-containing protein</fullName>
    </submittedName>
</protein>
<dbReference type="SUPFAM" id="SSF58104">
    <property type="entry name" value="Methyl-accepting chemotaxis protein (MCP) signaling domain"/>
    <property type="match status" value="1"/>
</dbReference>
<comment type="subcellular location">
    <subcellularLocation>
        <location evidence="1">Membrane</location>
    </subcellularLocation>
</comment>
<reference evidence="9 10" key="1">
    <citation type="submission" date="2020-03" db="EMBL/GenBank/DDBJ databases">
        <title>Genome mining reveals the biosynthetic pathways of PHA and ectoines of the halophilic strain Salinivibrio costicola M318 isolated from fermented shrimp paste.</title>
        <authorList>
            <person name="Doan T.V."/>
            <person name="Tran L.T."/>
            <person name="Trieu T.A."/>
            <person name="Nguyen Q.V."/>
            <person name="Quach T.N."/>
            <person name="Phi T.Q."/>
            <person name="Kumar S."/>
        </authorList>
    </citation>
    <scope>NUCLEOTIDE SEQUENCE [LARGE SCALE GENOMIC DNA]</scope>
    <source>
        <strain evidence="9 10">M318</strain>
    </source>
</reference>
<evidence type="ECO:0000256" key="4">
    <source>
        <dbReference type="PROSITE-ProRule" id="PRU00284"/>
    </source>
</evidence>
<evidence type="ECO:0000256" key="5">
    <source>
        <dbReference type="SAM" id="Phobius"/>
    </source>
</evidence>
<dbReference type="SMART" id="SM01358">
    <property type="entry name" value="HBM"/>
    <property type="match status" value="1"/>
</dbReference>
<feature type="transmembrane region" description="Helical" evidence="5">
    <location>
        <begin position="289"/>
        <end position="311"/>
    </location>
</feature>
<dbReference type="PROSITE" id="PS50111">
    <property type="entry name" value="CHEMOTAXIS_TRANSDUC_2"/>
    <property type="match status" value="1"/>
</dbReference>
<sequence>MKWMYNLKVRLKLMIAFGILVLLTALVTLNAVTGVAQLNNEVSAADDLNRIVKYIKEVRITEKNFILRRDNSYVAEIKQLTDTINQQATTTTAKVSDQQTKTLLSQIMAENKAYQTAMDQYVAQFDKLAQAETGMRDQARRVEQSLIGIRQTQKDRVNRYLAQGRSPEVIIDTLKIADEANRLIKWMLESRRAEKNYILSSDAQFTEAVNQKLADMDKLIDTLPDEIDTSAVRQGIASYRNAFQTYVSAYQQRRAINDTMLTKARAVEDLAEKGRDMGKQKLAKNEQSMLITNIVLAGVAIAIGIGVSWLMTAMIVPPLQRAVAASQRIANGDLSVNIATDRKDEIGELLGSISTMSTRLKTMIGDLSDNITRIANSSEELSSLTNETSHGVKTQKQDIEQVAAAATQMSASAQEVAHKAEATSDSAHQANDQAQRGNALVSTTVAGISTLAEAIGQSESVINTVKDDSENIASILDVIKGISDQTNLLALNAAIEAARAGEQGRGFAVVADEVRSLAQKTQESTVEIEKMIETLKAGAESAVSEMVKSKQQVEEVVEQTEQVREALESISAEISNITEMNTQIAQAVKEQGHAAEDVSQRMNTIQDVADQTSQASEQTSVASQDLASVGEELRRLSTVFKW</sequence>
<dbReference type="PROSITE" id="PS51753">
    <property type="entry name" value="HBM"/>
    <property type="match status" value="1"/>
</dbReference>
<evidence type="ECO:0000313" key="9">
    <source>
        <dbReference type="EMBL" id="QIR05695.1"/>
    </source>
</evidence>
<organism evidence="9 10">
    <name type="scientific">Salinivibrio costicola</name>
    <name type="common">Vibrio costicola</name>
    <dbReference type="NCBI Taxonomy" id="51367"/>
    <lineage>
        <taxon>Bacteria</taxon>
        <taxon>Pseudomonadati</taxon>
        <taxon>Pseudomonadota</taxon>
        <taxon>Gammaproteobacteria</taxon>
        <taxon>Vibrionales</taxon>
        <taxon>Vibrionaceae</taxon>
        <taxon>Salinivibrio</taxon>
    </lineage>
</organism>
<accession>A0ABX6K2B7</accession>
<dbReference type="CDD" id="cd11386">
    <property type="entry name" value="MCP_signal"/>
    <property type="match status" value="1"/>
</dbReference>
<keyword evidence="5" id="KW-1133">Transmembrane helix</keyword>
<dbReference type="SMART" id="SM00304">
    <property type="entry name" value="HAMP"/>
    <property type="match status" value="1"/>
</dbReference>
<evidence type="ECO:0000259" key="7">
    <source>
        <dbReference type="PROSITE" id="PS50885"/>
    </source>
</evidence>
<dbReference type="InterPro" id="IPR003660">
    <property type="entry name" value="HAMP_dom"/>
</dbReference>
<keyword evidence="10" id="KW-1185">Reference proteome</keyword>
<gene>
    <name evidence="9" type="ORF">HBA18_04520</name>
</gene>
<feature type="domain" description="HAMP" evidence="7">
    <location>
        <begin position="313"/>
        <end position="365"/>
    </location>
</feature>
<dbReference type="SMART" id="SM00283">
    <property type="entry name" value="MA"/>
    <property type="match status" value="1"/>
</dbReference>
<keyword evidence="5" id="KW-0472">Membrane</keyword>
<dbReference type="CDD" id="cd06225">
    <property type="entry name" value="HAMP"/>
    <property type="match status" value="1"/>
</dbReference>
<evidence type="ECO:0000256" key="2">
    <source>
        <dbReference type="ARBA" id="ARBA00023224"/>
    </source>
</evidence>
<comment type="similarity">
    <text evidence="3">Belongs to the methyl-accepting chemotaxis (MCP) protein family.</text>
</comment>
<dbReference type="EMBL" id="CP050266">
    <property type="protein sequence ID" value="QIR05695.1"/>
    <property type="molecule type" value="Genomic_DNA"/>
</dbReference>